<gene>
    <name evidence="4" type="ORF">SEPMUDRAFT_54496</name>
</gene>
<dbReference type="InterPro" id="IPR051498">
    <property type="entry name" value="Phosducin-like_chap/apop_reg"/>
</dbReference>
<evidence type="ECO:0000256" key="1">
    <source>
        <dbReference type="ARBA" id="ARBA00009686"/>
    </source>
</evidence>
<dbReference type="CDD" id="cd02988">
    <property type="entry name" value="Phd_like_VIAF"/>
    <property type="match status" value="1"/>
</dbReference>
<dbReference type="OrthoDB" id="45518at2759"/>
<dbReference type="GO" id="GO:1903333">
    <property type="term" value="P:negative regulation of protein folding"/>
    <property type="evidence" value="ECO:0007669"/>
    <property type="project" value="EnsemblFungi"/>
</dbReference>
<organism evidence="4 5">
    <name type="scientific">Sphaerulina musiva (strain SO2202)</name>
    <name type="common">Poplar stem canker fungus</name>
    <name type="synonym">Septoria musiva</name>
    <dbReference type="NCBI Taxonomy" id="692275"/>
    <lineage>
        <taxon>Eukaryota</taxon>
        <taxon>Fungi</taxon>
        <taxon>Dikarya</taxon>
        <taxon>Ascomycota</taxon>
        <taxon>Pezizomycotina</taxon>
        <taxon>Dothideomycetes</taxon>
        <taxon>Dothideomycetidae</taxon>
        <taxon>Mycosphaerellales</taxon>
        <taxon>Mycosphaerellaceae</taxon>
        <taxon>Sphaerulina</taxon>
    </lineage>
</organism>
<dbReference type="GO" id="GO:0051726">
    <property type="term" value="P:regulation of cell cycle"/>
    <property type="evidence" value="ECO:0007669"/>
    <property type="project" value="EnsemblFungi"/>
</dbReference>
<proteinExistence type="inferred from homology"/>
<dbReference type="RefSeq" id="XP_016756181.1">
    <property type="nucleotide sequence ID" value="XM_016909301.1"/>
</dbReference>
<dbReference type="GO" id="GO:0003779">
    <property type="term" value="F:actin binding"/>
    <property type="evidence" value="ECO:0007669"/>
    <property type="project" value="EnsemblFungi"/>
</dbReference>
<dbReference type="Gene3D" id="3.40.30.10">
    <property type="entry name" value="Glutaredoxin"/>
    <property type="match status" value="1"/>
</dbReference>
<dbReference type="GO" id="GO:0006457">
    <property type="term" value="P:protein folding"/>
    <property type="evidence" value="ECO:0007669"/>
    <property type="project" value="EnsemblFungi"/>
</dbReference>
<evidence type="ECO:0000259" key="3">
    <source>
        <dbReference type="Pfam" id="PF02114"/>
    </source>
</evidence>
<feature type="compositionally biased region" description="Basic and acidic residues" evidence="2">
    <location>
        <begin position="215"/>
        <end position="244"/>
    </location>
</feature>
<protein>
    <submittedName>
        <fullName evidence="4">Phosducin family protein</fullName>
    </submittedName>
</protein>
<dbReference type="InterPro" id="IPR024253">
    <property type="entry name" value="Phosducin_thioredoxin-like_dom"/>
</dbReference>
<feature type="region of interest" description="Disordered" evidence="2">
    <location>
        <begin position="215"/>
        <end position="252"/>
    </location>
</feature>
<dbReference type="GO" id="GO:0030036">
    <property type="term" value="P:actin cytoskeleton organization"/>
    <property type="evidence" value="ECO:0007669"/>
    <property type="project" value="EnsemblFungi"/>
</dbReference>
<feature type="domain" description="Phosducin" evidence="3">
    <location>
        <begin position="64"/>
        <end position="211"/>
    </location>
</feature>
<accession>M3C841</accession>
<dbReference type="Pfam" id="PF02114">
    <property type="entry name" value="Phosducin"/>
    <property type="match status" value="1"/>
</dbReference>
<dbReference type="eggNOG" id="KOG3170">
    <property type="taxonomic scope" value="Eukaryota"/>
</dbReference>
<sequence length="252" mass="28926">MPDMPINVPVDDPNADTEWNDILRSKGIIPEKEPSPTPQIEAALLQARELAHENRLEGKDLDELDELEDDEDEAFLDQYRQKRMAEMSTLQQTSVFNQVYPVQKPDWSREVTDASKDAWVLVLLTSSMGTNVESQLMVEIWRSLAVKFGDIKFCQIRGDLCIEGYPDRNTPTVLVYKDTEIKRQIVTLKEINGAKTSVADMEKILLSLGAVKHNDSRLKRRDGDDEREEERPYRSIRQGERNSGDDDDSDWD</sequence>
<dbReference type="GO" id="GO:0005737">
    <property type="term" value="C:cytoplasm"/>
    <property type="evidence" value="ECO:0007669"/>
    <property type="project" value="EnsemblFungi"/>
</dbReference>
<dbReference type="GeneID" id="27906438"/>
<dbReference type="EMBL" id="KB456272">
    <property type="protein sequence ID" value="EMF08060.1"/>
    <property type="molecule type" value="Genomic_DNA"/>
</dbReference>
<dbReference type="Proteomes" id="UP000016931">
    <property type="component" value="Unassembled WGS sequence"/>
</dbReference>
<dbReference type="GO" id="GO:0071444">
    <property type="term" value="P:cellular response to pheromone"/>
    <property type="evidence" value="ECO:0007669"/>
    <property type="project" value="EnsemblFungi"/>
</dbReference>
<reference evidence="4 5" key="1">
    <citation type="journal article" date="2012" name="PLoS Pathog.">
        <title>Diverse lifestyles and strategies of plant pathogenesis encoded in the genomes of eighteen Dothideomycetes fungi.</title>
        <authorList>
            <person name="Ohm R.A."/>
            <person name="Feau N."/>
            <person name="Henrissat B."/>
            <person name="Schoch C.L."/>
            <person name="Horwitz B.A."/>
            <person name="Barry K.W."/>
            <person name="Condon B.J."/>
            <person name="Copeland A.C."/>
            <person name="Dhillon B."/>
            <person name="Glaser F."/>
            <person name="Hesse C.N."/>
            <person name="Kosti I."/>
            <person name="LaButti K."/>
            <person name="Lindquist E.A."/>
            <person name="Lucas S."/>
            <person name="Salamov A.A."/>
            <person name="Bradshaw R.E."/>
            <person name="Ciuffetti L."/>
            <person name="Hamelin R.C."/>
            <person name="Kema G.H.J."/>
            <person name="Lawrence C."/>
            <person name="Scott J.A."/>
            <person name="Spatafora J.W."/>
            <person name="Turgeon B.G."/>
            <person name="de Wit P.J.G.M."/>
            <person name="Zhong S."/>
            <person name="Goodwin S.B."/>
            <person name="Grigoriev I.V."/>
        </authorList>
    </citation>
    <scope>NUCLEOTIDE SEQUENCE [LARGE SCALE GENOMIC DNA]</scope>
    <source>
        <strain evidence="4 5">SO2202</strain>
    </source>
</reference>
<dbReference type="PANTHER" id="PTHR45809">
    <property type="entry name" value="VIRAL IAP-ASSOCIATED FACTOR HOMOLOG"/>
    <property type="match status" value="1"/>
</dbReference>
<comment type="similarity">
    <text evidence="1">Belongs to the phosducin family.</text>
</comment>
<dbReference type="AlphaFoldDB" id="M3C841"/>
<evidence type="ECO:0000313" key="5">
    <source>
        <dbReference type="Proteomes" id="UP000016931"/>
    </source>
</evidence>
<evidence type="ECO:0000256" key="2">
    <source>
        <dbReference type="SAM" id="MobiDB-lite"/>
    </source>
</evidence>
<dbReference type="OMA" id="FCEIRAN"/>
<dbReference type="GO" id="GO:0031683">
    <property type="term" value="F:G-protein beta/gamma-subunit complex binding"/>
    <property type="evidence" value="ECO:0007669"/>
    <property type="project" value="EnsemblFungi"/>
</dbReference>
<dbReference type="InterPro" id="IPR036249">
    <property type="entry name" value="Thioredoxin-like_sf"/>
</dbReference>
<keyword evidence="5" id="KW-1185">Reference proteome</keyword>
<dbReference type="GO" id="GO:0045944">
    <property type="term" value="P:positive regulation of transcription by RNA polymerase II"/>
    <property type="evidence" value="ECO:0007669"/>
    <property type="project" value="EnsemblFungi"/>
</dbReference>
<dbReference type="STRING" id="692275.M3C841"/>
<dbReference type="HOGENOM" id="CLU_072604_1_0_1"/>
<name>M3C841_SPHMS</name>
<evidence type="ECO:0000313" key="4">
    <source>
        <dbReference type="EMBL" id="EMF08060.1"/>
    </source>
</evidence>
<dbReference type="PANTHER" id="PTHR45809:SF3">
    <property type="entry name" value="VIRAL IAP-ASSOCIATED FACTOR HOMOLOG"/>
    <property type="match status" value="1"/>
</dbReference>
<dbReference type="SUPFAM" id="SSF52833">
    <property type="entry name" value="Thioredoxin-like"/>
    <property type="match status" value="1"/>
</dbReference>